<evidence type="ECO:0000256" key="11">
    <source>
        <dbReference type="ARBA" id="ARBA00022963"/>
    </source>
</evidence>
<keyword evidence="7" id="KW-0964">Secreted</keyword>
<keyword evidence="11" id="KW-0442">Lipid degradation</keyword>
<feature type="chain" id="PRO_5012542184" description="Phospholipase A2" evidence="16">
    <location>
        <begin position="19"/>
        <end position="284"/>
    </location>
</feature>
<evidence type="ECO:0000256" key="8">
    <source>
        <dbReference type="ARBA" id="ARBA00022723"/>
    </source>
</evidence>
<evidence type="ECO:0000256" key="14">
    <source>
        <dbReference type="ARBA" id="ARBA00023157"/>
    </source>
</evidence>
<dbReference type="GO" id="GO:0016042">
    <property type="term" value="P:lipid catabolic process"/>
    <property type="evidence" value="ECO:0007669"/>
    <property type="project" value="UniProtKB-KW"/>
</dbReference>
<dbReference type="SUPFAM" id="SSF48619">
    <property type="entry name" value="Phospholipase A2, PLA2"/>
    <property type="match status" value="1"/>
</dbReference>
<dbReference type="CDD" id="cd04704">
    <property type="entry name" value="PLA2_bee_venom_like"/>
    <property type="match status" value="1"/>
</dbReference>
<evidence type="ECO:0000256" key="2">
    <source>
        <dbReference type="ARBA" id="ARBA00001913"/>
    </source>
</evidence>
<dbReference type="AlphaFoldDB" id="A0A2D0PCW5"/>
<evidence type="ECO:0000256" key="4">
    <source>
        <dbReference type="ARBA" id="ARBA00009659"/>
    </source>
</evidence>
<evidence type="ECO:0000256" key="13">
    <source>
        <dbReference type="ARBA" id="ARBA00023145"/>
    </source>
</evidence>
<dbReference type="GO" id="GO:0006644">
    <property type="term" value="P:phospholipid metabolic process"/>
    <property type="evidence" value="ECO:0007669"/>
    <property type="project" value="InterPro"/>
</dbReference>
<evidence type="ECO:0000256" key="16">
    <source>
        <dbReference type="SAM" id="SignalP"/>
    </source>
</evidence>
<dbReference type="GO" id="GO:0050482">
    <property type="term" value="P:arachidonate secretion"/>
    <property type="evidence" value="ECO:0007669"/>
    <property type="project" value="InterPro"/>
</dbReference>
<dbReference type="Pfam" id="PF05826">
    <property type="entry name" value="Phospholip_A2_2"/>
    <property type="match status" value="1"/>
</dbReference>
<evidence type="ECO:0000256" key="9">
    <source>
        <dbReference type="ARBA" id="ARBA00022801"/>
    </source>
</evidence>
<dbReference type="PANTHER" id="PTHR12253">
    <property type="entry name" value="RH14732P"/>
    <property type="match status" value="1"/>
</dbReference>
<feature type="domain" description="Phospholipase A2-like central" evidence="17">
    <location>
        <begin position="143"/>
        <end position="238"/>
    </location>
</feature>
<evidence type="ECO:0000313" key="18">
    <source>
        <dbReference type="EMBL" id="SNX36715.1"/>
    </source>
</evidence>
<evidence type="ECO:0000256" key="12">
    <source>
        <dbReference type="ARBA" id="ARBA00023098"/>
    </source>
</evidence>
<feature type="signal peptide" evidence="16">
    <location>
        <begin position="1"/>
        <end position="18"/>
    </location>
</feature>
<comment type="catalytic activity">
    <reaction evidence="1">
        <text>a 1,2-diacyl-sn-glycero-3-phosphocholine + H2O = a 1-acyl-sn-glycero-3-phosphocholine + a fatty acid + H(+)</text>
        <dbReference type="Rhea" id="RHEA:15801"/>
        <dbReference type="ChEBI" id="CHEBI:15377"/>
        <dbReference type="ChEBI" id="CHEBI:15378"/>
        <dbReference type="ChEBI" id="CHEBI:28868"/>
        <dbReference type="ChEBI" id="CHEBI:57643"/>
        <dbReference type="ChEBI" id="CHEBI:58168"/>
        <dbReference type="EC" id="3.1.1.4"/>
    </reaction>
</comment>
<dbReference type="InterPro" id="IPR033113">
    <property type="entry name" value="PLA2_histidine"/>
</dbReference>
<keyword evidence="8" id="KW-0479">Metal-binding</keyword>
<sequence>MQLLFGFLFCSLVVLTYAQNKKILLQKPSNDDSEILLIITWTNDPQQIEHCEIYSDEAVIKNALQEAGEDQVSKPSVQEMKDHLRDCIQFLRSRAGTSRTELHGLEYFSESSRRIPISSDAEMRVSPETLEKWKSEPHNSTTIFPGTKWCGAGDKAQNYDDLGSEVETDKCCRAHDLCDDIMRTGEKKDYLINDSKYTLLSCGCDDEFYSCLETVNTGTANTIGNMYFNLLSRKCYKLDYPFTDKCLKTKFFSSECAEYERDTTAPKVLQWAEAKWYKKIPFFG</sequence>
<evidence type="ECO:0000259" key="17">
    <source>
        <dbReference type="Pfam" id="PF05826"/>
    </source>
</evidence>
<dbReference type="InterPro" id="IPR016090">
    <property type="entry name" value="PLA2-like_dom"/>
</dbReference>
<keyword evidence="12" id="KW-0443">Lipid metabolism</keyword>
<comment type="similarity">
    <text evidence="4">Belongs to the phospholipase A2 family. Group III subfamily.</text>
</comment>
<evidence type="ECO:0000256" key="15">
    <source>
        <dbReference type="ARBA" id="ARBA00029903"/>
    </source>
</evidence>
<reference evidence="18" key="2">
    <citation type="submission" date="2017-10" db="EMBL/GenBank/DDBJ databases">
        <title>Unravelling the molecular evolution of spider venoms.</title>
        <authorList>
            <person name="Pineda S."/>
        </authorList>
    </citation>
    <scope>NUCLEOTIDE SEQUENCE</scope>
</reference>
<accession>A0A2D0PCW5</accession>
<evidence type="ECO:0000256" key="3">
    <source>
        <dbReference type="ARBA" id="ARBA00004613"/>
    </source>
</evidence>
<keyword evidence="16" id="KW-0732">Signal</keyword>
<keyword evidence="9" id="KW-0378">Hydrolase</keyword>
<evidence type="ECO:0000256" key="10">
    <source>
        <dbReference type="ARBA" id="ARBA00022837"/>
    </source>
</evidence>
<dbReference type="GO" id="GO:0004623">
    <property type="term" value="F:phospholipase A2 activity"/>
    <property type="evidence" value="ECO:0007669"/>
    <property type="project" value="UniProtKB-EC"/>
</dbReference>
<dbReference type="EMBL" id="HAHE01000501">
    <property type="protein sequence ID" value="SNX36715.1"/>
    <property type="molecule type" value="Transcribed_RNA"/>
</dbReference>
<keyword evidence="14" id="KW-1015">Disulfide bond</keyword>
<comment type="cofactor">
    <cofactor evidence="2">
        <name>Ca(2+)</name>
        <dbReference type="ChEBI" id="CHEBI:29108"/>
    </cofactor>
</comment>
<evidence type="ECO:0000256" key="6">
    <source>
        <dbReference type="ARBA" id="ARBA00021721"/>
    </source>
</evidence>
<proteinExistence type="inferred from homology"/>
<protein>
    <recommendedName>
        <fullName evidence="6">Phospholipase A2</fullName>
        <ecNumber evidence="5">3.1.1.4</ecNumber>
    </recommendedName>
    <alternativeName>
        <fullName evidence="15">Phosphatidylcholine 2-acylhydrolase</fullName>
    </alternativeName>
</protein>
<name>A0A2D0PCW5_ERECI</name>
<evidence type="ECO:0000256" key="1">
    <source>
        <dbReference type="ARBA" id="ARBA00001604"/>
    </source>
</evidence>
<organism evidence="18">
    <name type="scientific">Eresus cinnaberinus</name>
    <name type="common">Ladybird spider</name>
    <name type="synonym">Eresus kollari</name>
    <dbReference type="NCBI Taxonomy" id="175337"/>
    <lineage>
        <taxon>Eukaryota</taxon>
        <taxon>Metazoa</taxon>
        <taxon>Ecdysozoa</taxon>
        <taxon>Arthropoda</taxon>
        <taxon>Chelicerata</taxon>
        <taxon>Arachnida</taxon>
        <taxon>Araneae</taxon>
        <taxon>Araneomorphae</taxon>
        <taxon>Entelegynae</taxon>
        <taxon>Eresoidea</taxon>
        <taxon>Eresidae</taxon>
        <taxon>Eresus</taxon>
    </lineage>
</organism>
<dbReference type="PROSITE" id="PS00118">
    <property type="entry name" value="PA2_HIS"/>
    <property type="match status" value="1"/>
</dbReference>
<dbReference type="EC" id="3.1.1.4" evidence="5"/>
<evidence type="ECO:0000256" key="7">
    <source>
        <dbReference type="ARBA" id="ARBA00022525"/>
    </source>
</evidence>
<dbReference type="FunFam" id="1.20.90.10:FF:000002">
    <property type="entry name" value="Phospholipase A2 group III"/>
    <property type="match status" value="1"/>
</dbReference>
<dbReference type="InterPro" id="IPR036444">
    <property type="entry name" value="PLipase_A2_dom_sf"/>
</dbReference>
<reference evidence="18" key="1">
    <citation type="submission" date="2017-05" db="EMBL/GenBank/DDBJ databases">
        <authorList>
            <person name="Song R."/>
            <person name="Chenine A.L."/>
            <person name="Ruprecht R.M."/>
        </authorList>
    </citation>
    <scope>NUCLEOTIDE SEQUENCE</scope>
</reference>
<dbReference type="Gene3D" id="1.20.90.10">
    <property type="entry name" value="Phospholipase A2 domain"/>
    <property type="match status" value="1"/>
</dbReference>
<dbReference type="GO" id="GO:0046872">
    <property type="term" value="F:metal ion binding"/>
    <property type="evidence" value="ECO:0007669"/>
    <property type="project" value="UniProtKB-KW"/>
</dbReference>
<keyword evidence="13" id="KW-0865">Zymogen</keyword>
<dbReference type="GO" id="GO:0005576">
    <property type="term" value="C:extracellular region"/>
    <property type="evidence" value="ECO:0007669"/>
    <property type="project" value="UniProtKB-SubCell"/>
</dbReference>
<evidence type="ECO:0000256" key="5">
    <source>
        <dbReference type="ARBA" id="ARBA00013278"/>
    </source>
</evidence>
<keyword evidence="10" id="KW-0106">Calcium</keyword>
<comment type="subcellular location">
    <subcellularLocation>
        <location evidence="3">Secreted</location>
    </subcellularLocation>
</comment>